<dbReference type="AlphaFoldDB" id="A0A6G7K7C7"/>
<proteinExistence type="predicted"/>
<dbReference type="EMBL" id="CP049740">
    <property type="protein sequence ID" value="QII81169.1"/>
    <property type="molecule type" value="Genomic_DNA"/>
</dbReference>
<keyword evidence="1" id="KW-0472">Membrane</keyword>
<keyword evidence="3" id="KW-1185">Reference proteome</keyword>
<feature type="transmembrane region" description="Helical" evidence="1">
    <location>
        <begin position="77"/>
        <end position="98"/>
    </location>
</feature>
<evidence type="ECO:0000313" key="2">
    <source>
        <dbReference type="EMBL" id="QII81169.1"/>
    </source>
</evidence>
<reference evidence="2 3" key="1">
    <citation type="journal article" date="2017" name="Int. J. Syst. Evol. Microbiol.">
        <title>Jeotgalibaca porci sp. nov. and Jeotgalibaca arthritidis sp. nov., isolated from pigs, and emended description of the genus Jeotgalibaca.</title>
        <authorList>
            <person name="Zamora L."/>
            <person name="Perez-Sancho M."/>
            <person name="Dominguez L."/>
            <person name="Fernandez-Garayzabal J.F."/>
            <person name="Vela A.I."/>
        </authorList>
    </citation>
    <scope>NUCLEOTIDE SEQUENCE [LARGE SCALE GENOMIC DNA]</scope>
    <source>
        <strain evidence="2 3">CECT 9157</strain>
    </source>
</reference>
<feature type="transmembrane region" description="Helical" evidence="1">
    <location>
        <begin position="187"/>
        <end position="206"/>
    </location>
</feature>
<dbReference type="RefSeq" id="WP_166160610.1">
    <property type="nucleotide sequence ID" value="NZ_CP049740.1"/>
</dbReference>
<feature type="transmembrane region" description="Helical" evidence="1">
    <location>
        <begin position="20"/>
        <end position="41"/>
    </location>
</feature>
<dbReference type="Proteomes" id="UP000501451">
    <property type="component" value="Chromosome"/>
</dbReference>
<keyword evidence="1" id="KW-0812">Transmembrane</keyword>
<feature type="transmembrane region" description="Helical" evidence="1">
    <location>
        <begin position="213"/>
        <end position="234"/>
    </location>
</feature>
<gene>
    <name evidence="2" type="ORF">G7057_00910</name>
</gene>
<name>A0A6G7K7C7_9LACT</name>
<protein>
    <submittedName>
        <fullName evidence="2">Uncharacterized protein</fullName>
    </submittedName>
</protein>
<evidence type="ECO:0000313" key="3">
    <source>
        <dbReference type="Proteomes" id="UP000501451"/>
    </source>
</evidence>
<accession>A0A6G7K7C7</accession>
<feature type="transmembrane region" description="Helical" evidence="1">
    <location>
        <begin position="119"/>
        <end position="146"/>
    </location>
</feature>
<organism evidence="2 3">
    <name type="scientific">Jeotgalibaca arthritidis</name>
    <dbReference type="NCBI Taxonomy" id="1868794"/>
    <lineage>
        <taxon>Bacteria</taxon>
        <taxon>Bacillati</taxon>
        <taxon>Bacillota</taxon>
        <taxon>Bacilli</taxon>
        <taxon>Lactobacillales</taxon>
        <taxon>Carnobacteriaceae</taxon>
        <taxon>Jeotgalibaca</taxon>
    </lineage>
</organism>
<keyword evidence="1" id="KW-1133">Transmembrane helix</keyword>
<dbReference type="KEGG" id="jar:G7057_00910"/>
<feature type="transmembrane region" description="Helical" evidence="1">
    <location>
        <begin position="246"/>
        <end position="269"/>
    </location>
</feature>
<evidence type="ECO:0000256" key="1">
    <source>
        <dbReference type="SAM" id="Phobius"/>
    </source>
</evidence>
<sequence>MNKTINLLIHELDRVKYGFIALIIAIFGLQIGQVFLTYFHFKTNLTYFKRESQGNIVDYVRDYGPISMINNISESSIFYFSIMLAIVCLLGYCVVIWYRDWFGKNNFFYRLLSLPGNRISIYLSKLATILVMLVILLALQLIFVYLEQGLLSLLIPKEVFQTNSVWQIIQSHQLLRIILPNYVLDLILHYAVGIGSLSVLFLIILVERSYKWVGLLCSAATIILACSAVIYISYVELQFNLFPIEWLLLIIVLSVGISIGAIFVGRYLLEKKISV</sequence>